<dbReference type="PROSITE" id="PS51375">
    <property type="entry name" value="PPR"/>
    <property type="match status" value="6"/>
</dbReference>
<dbReference type="AlphaFoldDB" id="A0AAN8VYQ4"/>
<evidence type="ECO:0000313" key="5">
    <source>
        <dbReference type="Proteomes" id="UP001370490"/>
    </source>
</evidence>
<feature type="repeat" description="PPR" evidence="2">
    <location>
        <begin position="136"/>
        <end position="170"/>
    </location>
</feature>
<feature type="region of interest" description="Disordered" evidence="3">
    <location>
        <begin position="1"/>
        <end position="41"/>
    </location>
</feature>
<dbReference type="GO" id="GO:0009451">
    <property type="term" value="P:RNA modification"/>
    <property type="evidence" value="ECO:0007669"/>
    <property type="project" value="InterPro"/>
</dbReference>
<evidence type="ECO:0000256" key="2">
    <source>
        <dbReference type="PROSITE-ProRule" id="PRU00708"/>
    </source>
</evidence>
<protein>
    <submittedName>
        <fullName evidence="4">Pentatricopeptide repeat</fullName>
    </submittedName>
</protein>
<evidence type="ECO:0000256" key="3">
    <source>
        <dbReference type="SAM" id="MobiDB-lite"/>
    </source>
</evidence>
<keyword evidence="1" id="KW-0677">Repeat</keyword>
<name>A0AAN8VYQ4_9MAGN</name>
<feature type="repeat" description="PPR" evidence="2">
    <location>
        <begin position="103"/>
        <end position="133"/>
    </location>
</feature>
<dbReference type="FunFam" id="1.25.40.10:FF:000309">
    <property type="entry name" value="Pentatricopeptide repeat-containing protein, chloroplastic"/>
    <property type="match status" value="1"/>
</dbReference>
<dbReference type="FunFam" id="1.25.40.10:FF:001957">
    <property type="entry name" value="Uncharacterized protein"/>
    <property type="match status" value="1"/>
</dbReference>
<comment type="caution">
    <text evidence="4">The sequence shown here is derived from an EMBL/GenBank/DDBJ whole genome shotgun (WGS) entry which is preliminary data.</text>
</comment>
<dbReference type="InterPro" id="IPR046960">
    <property type="entry name" value="PPR_At4g14850-like_plant"/>
</dbReference>
<sequence length="511" mass="55942">MISLSLPSPAPPSFKPPNPNPKPHKPKTLKPSSSNPLHNRPIHHLDQAQLNKAISTLDLMSHHNSAADLLTYSLLLKSCIRFRNFELGKLLHKKLTNSGLELDSVLLNSLITLYSKSGDPVTASLVFEEMGERKRDLVSWSSLISCYANNDMEFEAIVKFIDMIELGFCPNEYSFCAVIKACSVKENVWIGKIILGFVIKSGFFDTDVCVGCALIDMFVNGGCDLESAKKVFDKMPERNAVTWTLMITRYMQMGQASDALELFLDMVVGGNAPDQFTFSGVISACAKLGMLSLGKQLHSQVIRLGLVSDVCVGCSLIDMYAKCMVDGTMVDSRRVFDGMSEHNVMSWTAIITGYVGTGGCDKEAIELFSEMICGQTIPNHFTFSAVLKACTNLSDLCLGEQVYTHAVKLGLASVNCVGNSLVSMYARCGWMENARKAFDILFEKNLVSYNAIVDGYAKNLDSDEAFKLYGQIEDTGFEVDIFTFASLLSGAASIGAIGVGTSKQLFKCLMK</sequence>
<feature type="compositionally biased region" description="Pro residues" evidence="3">
    <location>
        <begin position="8"/>
        <end position="21"/>
    </location>
</feature>
<dbReference type="InterPro" id="IPR002885">
    <property type="entry name" value="PPR_rpt"/>
</dbReference>
<accession>A0AAN8VYQ4</accession>
<evidence type="ECO:0000256" key="1">
    <source>
        <dbReference type="ARBA" id="ARBA00022737"/>
    </source>
</evidence>
<proteinExistence type="predicted"/>
<dbReference type="NCBIfam" id="TIGR00756">
    <property type="entry name" value="PPR"/>
    <property type="match status" value="3"/>
</dbReference>
<dbReference type="Proteomes" id="UP001370490">
    <property type="component" value="Unassembled WGS sequence"/>
</dbReference>
<dbReference type="GO" id="GO:0003723">
    <property type="term" value="F:RNA binding"/>
    <property type="evidence" value="ECO:0007669"/>
    <property type="project" value="InterPro"/>
</dbReference>
<feature type="repeat" description="PPR" evidence="2">
    <location>
        <begin position="239"/>
        <end position="273"/>
    </location>
</feature>
<dbReference type="Pfam" id="PF01535">
    <property type="entry name" value="PPR"/>
    <property type="match status" value="3"/>
</dbReference>
<dbReference type="Gene3D" id="1.25.40.10">
    <property type="entry name" value="Tetratricopeptide repeat domain"/>
    <property type="match status" value="4"/>
</dbReference>
<dbReference type="Pfam" id="PF13041">
    <property type="entry name" value="PPR_2"/>
    <property type="match status" value="3"/>
</dbReference>
<organism evidence="4 5">
    <name type="scientific">Dillenia turbinata</name>
    <dbReference type="NCBI Taxonomy" id="194707"/>
    <lineage>
        <taxon>Eukaryota</taxon>
        <taxon>Viridiplantae</taxon>
        <taxon>Streptophyta</taxon>
        <taxon>Embryophyta</taxon>
        <taxon>Tracheophyta</taxon>
        <taxon>Spermatophyta</taxon>
        <taxon>Magnoliopsida</taxon>
        <taxon>eudicotyledons</taxon>
        <taxon>Gunneridae</taxon>
        <taxon>Pentapetalae</taxon>
        <taxon>Dilleniales</taxon>
        <taxon>Dilleniaceae</taxon>
        <taxon>Dillenia</taxon>
    </lineage>
</organism>
<dbReference type="PANTHER" id="PTHR47926">
    <property type="entry name" value="PENTATRICOPEPTIDE REPEAT-CONTAINING PROTEIN"/>
    <property type="match status" value="1"/>
</dbReference>
<dbReference type="InterPro" id="IPR011990">
    <property type="entry name" value="TPR-like_helical_dom_sf"/>
</dbReference>
<feature type="repeat" description="PPR" evidence="2">
    <location>
        <begin position="274"/>
        <end position="308"/>
    </location>
</feature>
<feature type="repeat" description="PPR" evidence="2">
    <location>
        <begin position="445"/>
        <end position="479"/>
    </location>
</feature>
<dbReference type="EMBL" id="JBAMMX010000007">
    <property type="protein sequence ID" value="KAK6936703.1"/>
    <property type="molecule type" value="Genomic_DNA"/>
</dbReference>
<dbReference type="PANTHER" id="PTHR47926:SF471">
    <property type="entry name" value="DYW DOMAIN-CONTAINING PROTEIN"/>
    <property type="match status" value="1"/>
</dbReference>
<feature type="repeat" description="PPR" evidence="2">
    <location>
        <begin position="343"/>
        <end position="378"/>
    </location>
</feature>
<evidence type="ECO:0000313" key="4">
    <source>
        <dbReference type="EMBL" id="KAK6936703.1"/>
    </source>
</evidence>
<dbReference type="FunFam" id="1.25.40.10:FF:001086">
    <property type="entry name" value="Pentatricopeptide repeat-containing protein At4g33170"/>
    <property type="match status" value="1"/>
</dbReference>
<reference evidence="4 5" key="1">
    <citation type="submission" date="2023-12" db="EMBL/GenBank/DDBJ databases">
        <title>A high-quality genome assembly for Dillenia turbinata (Dilleniales).</title>
        <authorList>
            <person name="Chanderbali A."/>
        </authorList>
    </citation>
    <scope>NUCLEOTIDE SEQUENCE [LARGE SCALE GENOMIC DNA]</scope>
    <source>
        <strain evidence="4">LSX21</strain>
        <tissue evidence="4">Leaf</tissue>
    </source>
</reference>
<keyword evidence="5" id="KW-1185">Reference proteome</keyword>
<gene>
    <name evidence="4" type="ORF">RJ641_033733</name>
</gene>